<dbReference type="KEGG" id="vg:13097038"/>
<feature type="region of interest" description="Disordered" evidence="18">
    <location>
        <begin position="156"/>
        <end position="185"/>
    </location>
</feature>
<comment type="subunit">
    <text evidence="16">Forms homodimers. Interacts with ubiquitin-protein ligase UBE3A/E6-AP; this interaction stimulates UBE3A ubiquitin activity. Interacts with host BAK1.</text>
</comment>
<dbReference type="OrthoDB" id="27353at10239"/>
<evidence type="ECO:0000256" key="2">
    <source>
        <dbReference type="ARBA" id="ARBA00022518"/>
    </source>
</evidence>
<keyword evidence="11 16" id="KW-0010">Activator</keyword>
<dbReference type="SUPFAM" id="SSF161229">
    <property type="entry name" value="E6 C-terminal domain-like"/>
    <property type="match status" value="2"/>
</dbReference>
<keyword evidence="6 16" id="KW-0479">Metal-binding</keyword>
<reference evidence="19 20" key="1">
    <citation type="journal article" date="2011" name="Mol. Phylogenet. Evol.">
        <title>Modular organizations of novel cetacean papillomaviruses.</title>
        <authorList>
            <person name="Gottschling M."/>
            <person name="Bravo I.G."/>
            <person name="Schulz E."/>
            <person name="Bracho M.A."/>
            <person name="Deaville R."/>
            <person name="Jepson P.D."/>
            <person name="Bressem M.F."/>
            <person name="Stockfleth E."/>
            <person name="Nindl I."/>
        </authorList>
    </citation>
    <scope>NUCLEOTIDE SEQUENCE [LARGE SCALE GENOMIC DNA]</scope>
</reference>
<comment type="similarity">
    <text evidence="1 16 17">Belongs to the papillomaviridae E6 protein family.</text>
</comment>
<keyword evidence="14 16" id="KW-0899">Viral immunoevasion</keyword>
<keyword evidence="13 16" id="KW-1035">Host cytoplasm</keyword>
<dbReference type="GO" id="GO:0006355">
    <property type="term" value="P:regulation of DNA-templated transcription"/>
    <property type="evidence" value="ECO:0007669"/>
    <property type="project" value="UniProtKB-UniRule"/>
</dbReference>
<comment type="function">
    <text evidence="16">Plays a major role in the induction and maintenance of cellular transformation. E6 associates with host UBE3A/E6-AP ubiquitin-protein ligase and modulates its activity. Protects host keratinocytes from apoptosis by mediating the degradation of host BAK1. May also inhibit host immune response.</text>
</comment>
<accession>F2VIS0</accession>
<evidence type="ECO:0000256" key="9">
    <source>
        <dbReference type="ARBA" id="ARBA00023015"/>
    </source>
</evidence>
<evidence type="ECO:0000256" key="10">
    <source>
        <dbReference type="ARBA" id="ARBA00023125"/>
    </source>
</evidence>
<evidence type="ECO:0000256" key="11">
    <source>
        <dbReference type="ARBA" id="ARBA00023159"/>
    </source>
</evidence>
<evidence type="ECO:0000256" key="4">
    <source>
        <dbReference type="ARBA" id="ARBA00022581"/>
    </source>
</evidence>
<comment type="subcellular location">
    <subcellularLocation>
        <location evidence="16 17">Host cytoplasm</location>
    </subcellularLocation>
    <subcellularLocation>
        <location evidence="16 17">Host nucleus</location>
    </subcellularLocation>
</comment>
<feature type="compositionally biased region" description="Acidic residues" evidence="18">
    <location>
        <begin position="168"/>
        <end position="179"/>
    </location>
</feature>
<dbReference type="GeneID" id="13097038"/>
<evidence type="ECO:0000256" key="15">
    <source>
        <dbReference type="ARBA" id="ARBA00023323"/>
    </source>
</evidence>
<keyword evidence="4 16" id="KW-0945">Host-virus interaction</keyword>
<sequence>MASEKPTPCLLEDLCSSLHLQPEDLLLTCIFCKKHLSEPDIWQFIYKNLLVVWRHGWPFGICWRCVDFQAKLERLRHYERSAYAATVEIDTGLPLSALQIRCTGCWKQLSFTEKYSHIRWNLRFHKIANNWRGFCNFCVRTDADFPCIRYRPRVRRPQPVDTSSSSASDEDGDESEESSGTETFV</sequence>
<dbReference type="InterPro" id="IPR038575">
    <property type="entry name" value="E6_sf"/>
</dbReference>
<proteinExistence type="inferred from homology"/>
<keyword evidence="20" id="KW-1185">Reference proteome</keyword>
<name>F2VIS0_9PAPI</name>
<dbReference type="Proteomes" id="UP000052091">
    <property type="component" value="Segment"/>
</dbReference>
<keyword evidence="10 16" id="KW-0238">DNA-binding</keyword>
<dbReference type="GO" id="GO:0039648">
    <property type="term" value="P:symbiont-mediated perturbation of host ubiquitin-like protein modification"/>
    <property type="evidence" value="ECO:0007669"/>
    <property type="project" value="UniProtKB-UniRule"/>
</dbReference>
<dbReference type="GO" id="GO:0006351">
    <property type="term" value="P:DNA-templated transcription"/>
    <property type="evidence" value="ECO:0007669"/>
    <property type="project" value="UniProtKB-UniRule"/>
</dbReference>
<feature type="zinc finger region" evidence="16">
    <location>
        <begin position="29"/>
        <end position="65"/>
    </location>
</feature>
<evidence type="ECO:0000256" key="16">
    <source>
        <dbReference type="HAMAP-Rule" id="MF_04006"/>
    </source>
</evidence>
<keyword evidence="9 16" id="KW-0805">Transcription regulation</keyword>
<organism evidence="19 20">
    <name type="scientific">Phocoena phocoena papillomavirus 4</name>
    <dbReference type="NCBI Taxonomy" id="706527"/>
    <lineage>
        <taxon>Viruses</taxon>
        <taxon>Monodnaviria</taxon>
        <taxon>Shotokuvirae</taxon>
        <taxon>Cossaviricota</taxon>
        <taxon>Papovaviricetes</taxon>
        <taxon>Zurhausenvirales</taxon>
        <taxon>Papillomaviridae</taxon>
        <taxon>Firstpapillomavirinae</taxon>
        <taxon>Dyopipapillomavirus</taxon>
        <taxon>Dyopipapillomavirus 1</taxon>
    </lineage>
</organism>
<dbReference type="HAMAP" id="MF_04006">
    <property type="entry name" value="HPV_E6"/>
    <property type="match status" value="1"/>
</dbReference>
<dbReference type="GO" id="GO:0052150">
    <property type="term" value="P:symbiont-mediated perturbation of host apoptosis"/>
    <property type="evidence" value="ECO:0007669"/>
    <property type="project" value="UniProtKB-KW"/>
</dbReference>
<keyword evidence="8 16" id="KW-0862">Zinc</keyword>
<evidence type="ECO:0000256" key="12">
    <source>
        <dbReference type="ARBA" id="ARBA00023163"/>
    </source>
</evidence>
<protein>
    <recommendedName>
        <fullName evidence="16 17">Protein E6</fullName>
    </recommendedName>
</protein>
<evidence type="ECO:0000256" key="5">
    <source>
        <dbReference type="ARBA" id="ARBA00022632"/>
    </source>
</evidence>
<keyword evidence="5 16" id="KW-1090">Inhibition of host innate immune response by virus</keyword>
<evidence type="ECO:0000256" key="1">
    <source>
        <dbReference type="ARBA" id="ARBA00006346"/>
    </source>
</evidence>
<dbReference type="GO" id="GO:0003677">
    <property type="term" value="F:DNA binding"/>
    <property type="evidence" value="ECO:0007669"/>
    <property type="project" value="UniProtKB-UniRule"/>
</dbReference>
<evidence type="ECO:0000256" key="14">
    <source>
        <dbReference type="ARBA" id="ARBA00023280"/>
    </source>
</evidence>
<dbReference type="InterPro" id="IPR001334">
    <property type="entry name" value="E6"/>
</dbReference>
<keyword evidence="2 16" id="KW-0244">Early protein</keyword>
<evidence type="ECO:0000313" key="19">
    <source>
        <dbReference type="EMBL" id="ADJ96353.1"/>
    </source>
</evidence>
<feature type="short sequence motif" description="PDZ-binding domain" evidence="16">
    <location>
        <begin position="183"/>
        <end position="185"/>
    </location>
</feature>
<keyword evidence="7 16" id="KW-0863">Zinc-finger</keyword>
<evidence type="ECO:0000256" key="17">
    <source>
        <dbReference type="RuleBase" id="RU363123"/>
    </source>
</evidence>
<dbReference type="GO" id="GO:0008270">
    <property type="term" value="F:zinc ion binding"/>
    <property type="evidence" value="ECO:0007669"/>
    <property type="project" value="UniProtKB-KW"/>
</dbReference>
<evidence type="ECO:0000256" key="8">
    <source>
        <dbReference type="ARBA" id="ARBA00022833"/>
    </source>
</evidence>
<dbReference type="Pfam" id="PF00518">
    <property type="entry name" value="E6"/>
    <property type="match status" value="1"/>
</dbReference>
<gene>
    <name evidence="16 19" type="primary">E6</name>
</gene>
<dbReference type="EMBL" id="GU117623">
    <property type="protein sequence ID" value="ADJ96353.1"/>
    <property type="molecule type" value="Genomic_DNA"/>
</dbReference>
<dbReference type="GO" id="GO:0030430">
    <property type="term" value="C:host cell cytoplasm"/>
    <property type="evidence" value="ECO:0007669"/>
    <property type="project" value="UniProtKB-SubCell"/>
</dbReference>
<keyword evidence="15 16" id="KW-1119">Modulation of host cell apoptosis by virus</keyword>
<evidence type="ECO:0000256" key="3">
    <source>
        <dbReference type="ARBA" id="ARBA00022562"/>
    </source>
</evidence>
<dbReference type="Gene3D" id="3.30.240.40">
    <property type="entry name" value="E6 early regulatory protein"/>
    <property type="match status" value="2"/>
</dbReference>
<dbReference type="GO" id="GO:0039502">
    <property type="term" value="P:symbiont-mediated suppression of host type I interferon-mediated signaling pathway"/>
    <property type="evidence" value="ECO:0007669"/>
    <property type="project" value="UniProtKB-UniRule"/>
</dbReference>
<feature type="compositionally biased region" description="Low complexity" evidence="18">
    <location>
        <begin position="157"/>
        <end position="167"/>
    </location>
</feature>
<evidence type="ECO:0000256" key="7">
    <source>
        <dbReference type="ARBA" id="ARBA00022771"/>
    </source>
</evidence>
<feature type="zinc finger region" evidence="16">
    <location>
        <begin position="102"/>
        <end position="138"/>
    </location>
</feature>
<keyword evidence="3 16" id="KW-1048">Host nucleus</keyword>
<keyword evidence="12 16" id="KW-0804">Transcription</keyword>
<evidence type="ECO:0000313" key="20">
    <source>
        <dbReference type="Proteomes" id="UP000052091"/>
    </source>
</evidence>
<dbReference type="GO" id="GO:0042025">
    <property type="term" value="C:host cell nucleus"/>
    <property type="evidence" value="ECO:0007669"/>
    <property type="project" value="UniProtKB-SubCell"/>
</dbReference>
<dbReference type="RefSeq" id="YP_006470634.1">
    <property type="nucleotide sequence ID" value="NC_018076.1"/>
</dbReference>
<dbReference type="GO" id="GO:0052170">
    <property type="term" value="P:symbiont-mediated suppression of host innate immune response"/>
    <property type="evidence" value="ECO:0007669"/>
    <property type="project" value="UniProtKB-KW"/>
</dbReference>
<evidence type="ECO:0000256" key="18">
    <source>
        <dbReference type="SAM" id="MobiDB-lite"/>
    </source>
</evidence>
<evidence type="ECO:0000256" key="6">
    <source>
        <dbReference type="ARBA" id="ARBA00022723"/>
    </source>
</evidence>
<evidence type="ECO:0000256" key="13">
    <source>
        <dbReference type="ARBA" id="ARBA00023200"/>
    </source>
</evidence>